<keyword evidence="2" id="KW-0732">Signal</keyword>
<organism evidence="3 4">
    <name type="scientific">Tetranychus urticae</name>
    <name type="common">Two-spotted spider mite</name>
    <dbReference type="NCBI Taxonomy" id="32264"/>
    <lineage>
        <taxon>Eukaryota</taxon>
        <taxon>Metazoa</taxon>
        <taxon>Ecdysozoa</taxon>
        <taxon>Arthropoda</taxon>
        <taxon>Chelicerata</taxon>
        <taxon>Arachnida</taxon>
        <taxon>Acari</taxon>
        <taxon>Acariformes</taxon>
        <taxon>Trombidiformes</taxon>
        <taxon>Prostigmata</taxon>
        <taxon>Eleutherengona</taxon>
        <taxon>Raphignathae</taxon>
        <taxon>Tetranychoidea</taxon>
        <taxon>Tetranychidae</taxon>
        <taxon>Tetranychus</taxon>
    </lineage>
</organism>
<dbReference type="EnsemblMetazoa" id="tetur43g00390.1">
    <property type="protein sequence ID" value="tetur43g00390.1"/>
    <property type="gene ID" value="tetur43g00390"/>
</dbReference>
<evidence type="ECO:0000256" key="2">
    <source>
        <dbReference type="SAM" id="SignalP"/>
    </source>
</evidence>
<dbReference type="HOGENOM" id="CLU_957546_0_0_1"/>
<evidence type="ECO:0000313" key="3">
    <source>
        <dbReference type="EnsemblMetazoa" id="tetur43g00390.1"/>
    </source>
</evidence>
<accession>T1L572</accession>
<keyword evidence="4" id="KW-1185">Reference proteome</keyword>
<protein>
    <submittedName>
        <fullName evidence="3">Uncharacterized protein</fullName>
    </submittedName>
</protein>
<feature type="compositionally biased region" description="Polar residues" evidence="1">
    <location>
        <begin position="201"/>
        <end position="219"/>
    </location>
</feature>
<sequence length="291" mass="32661">MSLRSHIFVFFIVCLSIDSSLCKPGWPFKKLSLLTRSSSQPDPEPSSKHAELCEYVCKKEPEEAKKYCDCEAFDSMESDETGLSDQKQITLSDYFKQETSPAMKQQMCSLICSEDPKEASKYCDCQMKGDDPSKENVQSTAASSSTGYQTLSDYFKNDGKSPDSQSRLQLCSYMCVDDPDEANQYCDCKKIKDTSNNLTGQLEKNPQRQGFGNSIGNGNTDDKKTGNNSNTKFSIKSLLNPNHGHSQEDICKVVCAIEPDEDDGHCGCNEGKKDRRLFSRFSWKSIKQWFG</sequence>
<evidence type="ECO:0000313" key="4">
    <source>
        <dbReference type="Proteomes" id="UP000015104"/>
    </source>
</evidence>
<evidence type="ECO:0000256" key="1">
    <source>
        <dbReference type="SAM" id="MobiDB-lite"/>
    </source>
</evidence>
<dbReference type="AlphaFoldDB" id="T1L572"/>
<reference evidence="4" key="1">
    <citation type="submission" date="2011-08" db="EMBL/GenBank/DDBJ databases">
        <authorList>
            <person name="Rombauts S."/>
        </authorList>
    </citation>
    <scope>NUCLEOTIDE SEQUENCE</scope>
    <source>
        <strain evidence="4">London</strain>
    </source>
</reference>
<dbReference type="Proteomes" id="UP000015104">
    <property type="component" value="Unassembled WGS sequence"/>
</dbReference>
<name>T1L572_TETUR</name>
<proteinExistence type="predicted"/>
<reference evidence="3" key="2">
    <citation type="submission" date="2015-06" db="UniProtKB">
        <authorList>
            <consortium name="EnsemblMetazoa"/>
        </authorList>
    </citation>
    <scope>IDENTIFICATION</scope>
</reference>
<feature type="chain" id="PRO_5004581478" evidence="2">
    <location>
        <begin position="23"/>
        <end position="291"/>
    </location>
</feature>
<feature type="region of interest" description="Disordered" evidence="1">
    <location>
        <begin position="201"/>
        <end position="234"/>
    </location>
</feature>
<feature type="signal peptide" evidence="2">
    <location>
        <begin position="1"/>
        <end position="22"/>
    </location>
</feature>
<dbReference type="EMBL" id="CAEY01001223">
    <property type="status" value="NOT_ANNOTATED_CDS"/>
    <property type="molecule type" value="Genomic_DNA"/>
</dbReference>